<dbReference type="EMBL" id="CP114029">
    <property type="protein sequence ID" value="WAP69110.1"/>
    <property type="molecule type" value="Genomic_DNA"/>
</dbReference>
<gene>
    <name evidence="1" type="ORF">OH818_01910</name>
</gene>
<name>A0ABY7C5J9_9HYPH</name>
<dbReference type="Proteomes" id="UP001164020">
    <property type="component" value="Chromosome"/>
</dbReference>
<organism evidence="1 2">
    <name type="scientific">Jiella pelagia</name>
    <dbReference type="NCBI Taxonomy" id="2986949"/>
    <lineage>
        <taxon>Bacteria</taxon>
        <taxon>Pseudomonadati</taxon>
        <taxon>Pseudomonadota</taxon>
        <taxon>Alphaproteobacteria</taxon>
        <taxon>Hyphomicrobiales</taxon>
        <taxon>Aurantimonadaceae</taxon>
        <taxon>Jiella</taxon>
    </lineage>
</organism>
<keyword evidence="2" id="KW-1185">Reference proteome</keyword>
<proteinExistence type="predicted"/>
<sequence length="190" mass="21465">MEVRDAIADIGLPLSSHIRNGELWVGDPDLPNGTDGRVSMQRFGTIRGEELLWGPYTKVGYLMKVASSIREILDRLDGMDLRRLDPAICRDFANRMPEARRQADDIFAGFRRRQAFLTQGTVDRLTEWSKHPGAPLAFSISRERRWLHLSVPDRPGRAGMRRTLTIGKWAEEAIPELPSVDAELTEKATA</sequence>
<evidence type="ECO:0000313" key="2">
    <source>
        <dbReference type="Proteomes" id="UP001164020"/>
    </source>
</evidence>
<accession>A0ABY7C5J9</accession>
<dbReference type="RefSeq" id="WP_268881550.1">
    <property type="nucleotide sequence ID" value="NZ_CP114029.1"/>
</dbReference>
<evidence type="ECO:0000313" key="1">
    <source>
        <dbReference type="EMBL" id="WAP69110.1"/>
    </source>
</evidence>
<protein>
    <submittedName>
        <fullName evidence="1">Uncharacterized protein</fullName>
    </submittedName>
</protein>
<reference evidence="1" key="1">
    <citation type="submission" date="2022-12" db="EMBL/GenBank/DDBJ databases">
        <title>Jiella pelagia sp. nov., isolated from phosphonate enriched culture of Northwest Pacific surface seawater.</title>
        <authorList>
            <person name="Shin D.Y."/>
            <person name="Hwang C.Y."/>
        </authorList>
    </citation>
    <scope>NUCLEOTIDE SEQUENCE</scope>
    <source>
        <strain evidence="1">HL-NP1</strain>
    </source>
</reference>